<feature type="region of interest" description="Disordered" evidence="2">
    <location>
        <begin position="127"/>
        <end position="175"/>
    </location>
</feature>
<feature type="compositionally biased region" description="Basic residues" evidence="2">
    <location>
        <begin position="127"/>
        <end position="138"/>
    </location>
</feature>
<name>A0ABD3SAY2_9STRA</name>
<feature type="region of interest" description="Disordered" evidence="2">
    <location>
        <begin position="1"/>
        <end position="23"/>
    </location>
</feature>
<reference evidence="3 4" key="1">
    <citation type="submission" date="2024-10" db="EMBL/GenBank/DDBJ databases">
        <title>Updated reference genomes for cyclostephanoid diatoms.</title>
        <authorList>
            <person name="Roberts W.R."/>
            <person name="Alverson A.J."/>
        </authorList>
    </citation>
    <scope>NUCLEOTIDE SEQUENCE [LARGE SCALE GENOMIC DNA]</scope>
    <source>
        <strain evidence="3 4">AJA228-03</strain>
    </source>
</reference>
<evidence type="ECO:0000256" key="1">
    <source>
        <dbReference type="SAM" id="Coils"/>
    </source>
</evidence>
<feature type="compositionally biased region" description="Basic and acidic residues" evidence="2">
    <location>
        <begin position="1181"/>
        <end position="1204"/>
    </location>
</feature>
<feature type="compositionally biased region" description="Basic and acidic residues" evidence="2">
    <location>
        <begin position="374"/>
        <end position="391"/>
    </location>
</feature>
<dbReference type="AlphaFoldDB" id="A0ABD3SAY2"/>
<organism evidence="3 4">
    <name type="scientific">Cyclostephanos tholiformis</name>
    <dbReference type="NCBI Taxonomy" id="382380"/>
    <lineage>
        <taxon>Eukaryota</taxon>
        <taxon>Sar</taxon>
        <taxon>Stramenopiles</taxon>
        <taxon>Ochrophyta</taxon>
        <taxon>Bacillariophyta</taxon>
        <taxon>Coscinodiscophyceae</taxon>
        <taxon>Thalassiosirophycidae</taxon>
        <taxon>Stephanodiscales</taxon>
        <taxon>Stephanodiscaceae</taxon>
        <taxon>Cyclostephanos</taxon>
    </lineage>
</organism>
<feature type="region of interest" description="Disordered" evidence="2">
    <location>
        <begin position="351"/>
        <end position="391"/>
    </location>
</feature>
<evidence type="ECO:0000313" key="4">
    <source>
        <dbReference type="Proteomes" id="UP001530377"/>
    </source>
</evidence>
<gene>
    <name evidence="3" type="ORF">ACHAXA_006080</name>
</gene>
<evidence type="ECO:0000256" key="2">
    <source>
        <dbReference type="SAM" id="MobiDB-lite"/>
    </source>
</evidence>
<keyword evidence="1" id="KW-0175">Coiled coil</keyword>
<protein>
    <submittedName>
        <fullName evidence="3">Uncharacterized protein</fullName>
    </submittedName>
</protein>
<feature type="coiled-coil region" evidence="1">
    <location>
        <begin position="863"/>
        <end position="922"/>
    </location>
</feature>
<comment type="caution">
    <text evidence="3">The sequence shown here is derived from an EMBL/GenBank/DDBJ whole genome shotgun (WGS) entry which is preliminary data.</text>
</comment>
<feature type="coiled-coil region" evidence="1">
    <location>
        <begin position="961"/>
        <end position="1009"/>
    </location>
</feature>
<sequence>MSEAATATQSVQNPHPTITNDRRVGFAPVDFGRNFSCDSSSDASSSINIATHTGQVKDLGALSPKLRSFFRLNGNKAIQDIDERYPMGLSTSRKNNAFLPSHLLDESTSDGSSISILHNIFSPKFHAKSVKKKGRPKHGQREHQKQQQNHHSIFSPVSATSTPGRGHDDANASAISDMSDDFSTIRAILRGDTLDNIKRTVGLDGVNHPLNLSDSGDRSNTSSKIVEDELRNQNVEDKLGSKVVNNPTNADMGCTNNMQCRHQSNYADHIIDDSTEVMIDTARLLASQAVKTNVHHDPNAFHDGIRCQPLVFAGSHETKTKTTKKSPKASLVTSSDEFYIPTSTIKHRGAHHGAVQPFPSNQTVLPPVWEEEDGKTNDDHGSPYQNDDRDHLRHNNATYMTDDSIDVRDFLTPKQHGDNCYEEDDEEEFFSPLAQYSGHTPSKKHAACNSNDIMNTEVSSLTAIDFNNYENLANKCVNVTATMPPAATTRLVERVDTPSSRIPVMAEETNVVADRLYKLTPPEKSPNSYGCNPSNVSASVFHPGSPQNASALNSPASFHLHSPSVSNLSPNALTVDFVKSCNCIETLKSILCILSDDNKFTSHRYNGKRGKQLRYPSLVRLVEKKLQNLQMEISMRDPNEEHLKVQPVQWLPRVGARGKVFLHQDNDGSDKENVDPHNLRNQDGRAAMEEITRDYHLPMQSFTILHDSNGVGEENFSNPDQNGSSSMTNRSISMMSKSSLDMNLSESMLFGLDDESHYWKQGTDDPVVNCKEEIGEDMNSMAVERIEDMKPKTDDEDNILELKNMLTAALSSNARLLSEVNSLVDKQKNIKAELSTKLECMVKQLSQQQDAAASENTANRGQIAELKNTNFTLLEEIQGLNQQLHLVNQKAEKTSLKLHAEIENAKMKCSSLSHEKQILEKKLEKFLLDKKALAPEIKNAEKMYHLLESSKLANKALAKALAVSEHDLAEANGAKEKIERECYSLRHNVAKLEDKVAFLSSKAKEMSAELKSSRAYIDKLYADLEMKQFSSNELKNDFERRELEWKNLEQGYSQRIHELETKIGSDSNHKVSMDAYMAVIKQTRHYKIESMKNQQTIDSLKERLSVKEQCEMVQKPSATNSSEKTASLSNLTQRALQNIVVPKVSPSNNGAKQQMMTKLDTQHGKQLNRVAVIRAAGGRKGLSEQLKRARGVSAKENDTPKCTT</sequence>
<dbReference type="Proteomes" id="UP001530377">
    <property type="component" value="Unassembled WGS sequence"/>
</dbReference>
<proteinExistence type="predicted"/>
<dbReference type="EMBL" id="JALLPB020000088">
    <property type="protein sequence ID" value="KAL3821660.1"/>
    <property type="molecule type" value="Genomic_DNA"/>
</dbReference>
<feature type="compositionally biased region" description="Polar residues" evidence="2">
    <location>
        <begin position="146"/>
        <end position="163"/>
    </location>
</feature>
<keyword evidence="4" id="KW-1185">Reference proteome</keyword>
<evidence type="ECO:0000313" key="3">
    <source>
        <dbReference type="EMBL" id="KAL3821660.1"/>
    </source>
</evidence>
<feature type="compositionally biased region" description="Polar residues" evidence="2">
    <location>
        <begin position="1"/>
        <end position="19"/>
    </location>
</feature>
<feature type="region of interest" description="Disordered" evidence="2">
    <location>
        <begin position="1179"/>
        <end position="1204"/>
    </location>
</feature>
<accession>A0ABD3SAY2</accession>